<dbReference type="InterPro" id="IPR051162">
    <property type="entry name" value="T4SS_component"/>
</dbReference>
<feature type="region of interest" description="Disordered" evidence="1">
    <location>
        <begin position="1"/>
        <end position="32"/>
    </location>
</feature>
<dbReference type="InterPro" id="IPR033186">
    <property type="entry name" value="HerA_C"/>
</dbReference>
<keyword evidence="3" id="KW-0067">ATP-binding</keyword>
<feature type="region of interest" description="Disordered" evidence="1">
    <location>
        <begin position="521"/>
        <end position="576"/>
    </location>
</feature>
<feature type="compositionally biased region" description="Basic and acidic residues" evidence="1">
    <location>
        <begin position="462"/>
        <end position="479"/>
    </location>
</feature>
<feature type="compositionally biased region" description="Basic and acidic residues" evidence="1">
    <location>
        <begin position="534"/>
        <end position="549"/>
    </location>
</feature>
<keyword evidence="4" id="KW-1185">Reference proteome</keyword>
<feature type="domain" description="Helicase HerA-like C-terminal" evidence="2">
    <location>
        <begin position="47"/>
        <end position="497"/>
    </location>
</feature>
<dbReference type="Pfam" id="PF05872">
    <property type="entry name" value="HerA_C"/>
    <property type="match status" value="1"/>
</dbReference>
<dbReference type="Gene3D" id="3.40.50.300">
    <property type="entry name" value="P-loop containing nucleotide triphosphate hydrolases"/>
    <property type="match status" value="2"/>
</dbReference>
<name>A0A1E3VXV0_9HYPH</name>
<dbReference type="PANTHER" id="PTHR30121:SF6">
    <property type="entry name" value="SLR6007 PROTEIN"/>
    <property type="match status" value="1"/>
</dbReference>
<feature type="region of interest" description="Disordered" evidence="1">
    <location>
        <begin position="462"/>
        <end position="488"/>
    </location>
</feature>
<sequence length="576" mass="63078">MREIGMARRTKAKSTDTKSEKPAEDSAAEEAPVEPIEIPDDCVFIGKSTKPEYILLKLANRHGLITGATGTGKTVTLQGLAESFSDAGVPVFCADVKGDLSGVAAMGKAKPWIEERAAMIGYDVKFTAHPVIFWDLFGEQGHPVRTTVSELGPLMLSRLMDLSEAQEGVLNIAFRIADDEKLPLLDLKDLQSLLEDLARAPKTSTTKYGTVSKVSIGAIQRQLLVLEQQGGDHFFGEPALDVGKDLMRTDDEGRGYIGVLAADKLMQSPRLYATFLLFLLSELFEELPEIGDPKKPKLVFFFDEAHLLFRDAPKALLEKVEQVVRLIRSKGVGVYFVTQNPRDVPDTVSRQLGNRVQHALRAFTPAEQKATKSAAETFRPNPDLDTEQMIMSMGIGEALVSTLDEKGQPSMVQHTYVKPPSSQVGPIAPEEREALMEKDPVAGKYDESVDRESAHEILQKRTEERAKAAAEAEKAEPAKKSSGGSRGDGFWTALGKSVVRAVVPMATRVLEDAIRRNALGGQSRGGYKLLDAGEDNRLESTEKEEKESDNKDDDGSGYEPFQTIPPAQGASRIRKR</sequence>
<dbReference type="SUPFAM" id="SSF52540">
    <property type="entry name" value="P-loop containing nucleoside triphosphate hydrolases"/>
    <property type="match status" value="1"/>
</dbReference>
<keyword evidence="3" id="KW-0547">Nucleotide-binding</keyword>
<comment type="caution">
    <text evidence="3">The sequence shown here is derived from an EMBL/GenBank/DDBJ whole genome shotgun (WGS) entry which is preliminary data.</text>
</comment>
<evidence type="ECO:0000313" key="4">
    <source>
        <dbReference type="Proteomes" id="UP000094501"/>
    </source>
</evidence>
<reference evidence="3 4" key="1">
    <citation type="journal article" date="2016" name="Environ. Microbiol.">
        <title>New Methyloceanibacter diversity from North Sea sediments includes methanotroph containing solely the soluble methane monooxygenase.</title>
        <authorList>
            <person name="Vekeman B."/>
            <person name="Kerckhof F.M."/>
            <person name="Cremers G."/>
            <person name="de Vos P."/>
            <person name="Vandamme P."/>
            <person name="Boon N."/>
            <person name="Op den Camp H.J."/>
            <person name="Heylen K."/>
        </authorList>
    </citation>
    <scope>NUCLEOTIDE SEQUENCE [LARGE SCALE GENOMIC DNA]</scope>
    <source>
        <strain evidence="3 4">R-67174</strain>
    </source>
</reference>
<dbReference type="EMBL" id="LPWG01000013">
    <property type="protein sequence ID" value="ODR98385.1"/>
    <property type="molecule type" value="Genomic_DNA"/>
</dbReference>
<proteinExistence type="predicted"/>
<gene>
    <name evidence="3" type="ORF">AUC68_08045</name>
</gene>
<dbReference type="Proteomes" id="UP000094501">
    <property type="component" value="Unassembled WGS sequence"/>
</dbReference>
<organism evidence="3 4">
    <name type="scientific">Methyloceanibacter methanicus</name>
    <dbReference type="NCBI Taxonomy" id="1774968"/>
    <lineage>
        <taxon>Bacteria</taxon>
        <taxon>Pseudomonadati</taxon>
        <taxon>Pseudomonadota</taxon>
        <taxon>Alphaproteobacteria</taxon>
        <taxon>Hyphomicrobiales</taxon>
        <taxon>Hyphomicrobiaceae</taxon>
        <taxon>Methyloceanibacter</taxon>
    </lineage>
</organism>
<feature type="compositionally biased region" description="Basic and acidic residues" evidence="1">
    <location>
        <begin position="13"/>
        <end position="24"/>
    </location>
</feature>
<evidence type="ECO:0000313" key="3">
    <source>
        <dbReference type="EMBL" id="ODR98385.1"/>
    </source>
</evidence>
<dbReference type="PANTHER" id="PTHR30121">
    <property type="entry name" value="UNCHARACTERIZED PROTEIN YJGR-RELATED"/>
    <property type="match status" value="1"/>
</dbReference>
<protein>
    <submittedName>
        <fullName evidence="3">ATP-binding protein</fullName>
    </submittedName>
</protein>
<dbReference type="InterPro" id="IPR027417">
    <property type="entry name" value="P-loop_NTPase"/>
</dbReference>
<dbReference type="AlphaFoldDB" id="A0A1E3VXV0"/>
<evidence type="ECO:0000256" key="1">
    <source>
        <dbReference type="SAM" id="MobiDB-lite"/>
    </source>
</evidence>
<dbReference type="GO" id="GO:0005524">
    <property type="term" value="F:ATP binding"/>
    <property type="evidence" value="ECO:0007669"/>
    <property type="project" value="UniProtKB-KW"/>
</dbReference>
<accession>A0A1E3VXV0</accession>
<evidence type="ECO:0000259" key="2">
    <source>
        <dbReference type="Pfam" id="PF05872"/>
    </source>
</evidence>